<evidence type="ECO:0000313" key="8">
    <source>
        <dbReference type="Proteomes" id="UP001595075"/>
    </source>
</evidence>
<dbReference type="PANTHER" id="PTHR42973:SF13">
    <property type="entry name" value="FAD-BINDING PCMH-TYPE DOMAIN-CONTAINING PROTEIN"/>
    <property type="match status" value="1"/>
</dbReference>
<protein>
    <recommendedName>
        <fullName evidence="6">FAD-binding PCMH-type domain-containing protein</fullName>
    </recommendedName>
</protein>
<dbReference type="InterPro" id="IPR006094">
    <property type="entry name" value="Oxid_FAD_bind_N"/>
</dbReference>
<keyword evidence="5" id="KW-0732">Signal</keyword>
<feature type="domain" description="FAD-binding PCMH-type" evidence="6">
    <location>
        <begin position="76"/>
        <end position="268"/>
    </location>
</feature>
<evidence type="ECO:0000256" key="1">
    <source>
        <dbReference type="ARBA" id="ARBA00005466"/>
    </source>
</evidence>
<keyword evidence="3" id="KW-0274">FAD</keyword>
<keyword evidence="8" id="KW-1185">Reference proteome</keyword>
<evidence type="ECO:0000313" key="7">
    <source>
        <dbReference type="EMBL" id="KAL2059860.1"/>
    </source>
</evidence>
<dbReference type="PROSITE" id="PS51387">
    <property type="entry name" value="FAD_PCMH"/>
    <property type="match status" value="1"/>
</dbReference>
<gene>
    <name evidence="7" type="ORF">VTL71DRAFT_10015</name>
</gene>
<name>A0ABR4BQ30_9HELO</name>
<dbReference type="Gene3D" id="3.30.465.10">
    <property type="match status" value="1"/>
</dbReference>
<dbReference type="PANTHER" id="PTHR42973">
    <property type="entry name" value="BINDING OXIDOREDUCTASE, PUTATIVE (AFU_ORTHOLOGUE AFUA_1G17690)-RELATED"/>
    <property type="match status" value="1"/>
</dbReference>
<keyword evidence="2" id="KW-0285">Flavoprotein</keyword>
<evidence type="ECO:0000256" key="5">
    <source>
        <dbReference type="SAM" id="SignalP"/>
    </source>
</evidence>
<dbReference type="SUPFAM" id="SSF56176">
    <property type="entry name" value="FAD-binding/transporter-associated domain-like"/>
    <property type="match status" value="1"/>
</dbReference>
<evidence type="ECO:0000256" key="2">
    <source>
        <dbReference type="ARBA" id="ARBA00022630"/>
    </source>
</evidence>
<accession>A0ABR4BQ30</accession>
<feature type="signal peptide" evidence="5">
    <location>
        <begin position="1"/>
        <end position="22"/>
    </location>
</feature>
<organism evidence="7 8">
    <name type="scientific">Oculimacula yallundae</name>
    <dbReference type="NCBI Taxonomy" id="86028"/>
    <lineage>
        <taxon>Eukaryota</taxon>
        <taxon>Fungi</taxon>
        <taxon>Dikarya</taxon>
        <taxon>Ascomycota</taxon>
        <taxon>Pezizomycotina</taxon>
        <taxon>Leotiomycetes</taxon>
        <taxon>Helotiales</taxon>
        <taxon>Ploettnerulaceae</taxon>
        <taxon>Oculimacula</taxon>
    </lineage>
</organism>
<proteinExistence type="inferred from homology"/>
<sequence>MGLSLLKSIVLLCTLAIDGIRGQLDAQIPLGTFQGNGTDTCHDACTALTTSLGSKVHHNTSLPDSLFSGYYTLMARSTIPLCIIHPTSAEDVSDAIKIISAHSCIFAVKSGGHSMFPGAATAKGGIVLDLHLLNGLKLDMETQTAFVGTGNRWGAVYEFLEPSNLTVVGGRVSDVGVGGFLLGGMFKNFIFAPYDEDIVLTEQTGGISFISRKYGWGCDNVRSYEIVLANGTIANINYASHPDLYFALRGGGKNFGIVTRFDLETHPKLYEWWGGFNFMFLTPSAIPLISSRIFSPTLASLTETAAQWAVKLACKLGYCVDLKTLTEAMAGLPFDNVDETDAAGYFAIIKPANANIYAAATHALHTGGLTDTPSFAKQTKKINTKALKSTLRTKYTNSFIEECDGYNPVGVRMSYYTATFKVNATFLEKVVGIYSEEIERIRFVNGLSPGFTLQTLHRDEIKMFGRNGGNALGIKEEDGPLTILLVPIGWADEADDELVIRTSQTIIDRSVELGKKMGVHHPFIYQNYAGKGQDIFAGYGVENQERLRRIQMEVDPQGVFVKLQPGYFSL</sequence>
<dbReference type="InterPro" id="IPR016166">
    <property type="entry name" value="FAD-bd_PCMH"/>
</dbReference>
<dbReference type="EMBL" id="JAZHXI010000025">
    <property type="protein sequence ID" value="KAL2059860.1"/>
    <property type="molecule type" value="Genomic_DNA"/>
</dbReference>
<evidence type="ECO:0000256" key="3">
    <source>
        <dbReference type="ARBA" id="ARBA00022827"/>
    </source>
</evidence>
<dbReference type="InterPro" id="IPR050416">
    <property type="entry name" value="FAD-linked_Oxidoreductase"/>
</dbReference>
<evidence type="ECO:0000256" key="4">
    <source>
        <dbReference type="ARBA" id="ARBA00023002"/>
    </source>
</evidence>
<comment type="similarity">
    <text evidence="1">Belongs to the oxygen-dependent FAD-linked oxidoreductase family.</text>
</comment>
<evidence type="ECO:0000259" key="6">
    <source>
        <dbReference type="PROSITE" id="PS51387"/>
    </source>
</evidence>
<keyword evidence="4" id="KW-0560">Oxidoreductase</keyword>
<comment type="caution">
    <text evidence="7">The sequence shown here is derived from an EMBL/GenBank/DDBJ whole genome shotgun (WGS) entry which is preliminary data.</text>
</comment>
<reference evidence="7 8" key="1">
    <citation type="journal article" date="2024" name="Commun. Biol.">
        <title>Comparative genomic analysis of thermophilic fungi reveals convergent evolutionary adaptations and gene losses.</title>
        <authorList>
            <person name="Steindorff A.S."/>
            <person name="Aguilar-Pontes M.V."/>
            <person name="Robinson A.J."/>
            <person name="Andreopoulos B."/>
            <person name="LaButti K."/>
            <person name="Kuo A."/>
            <person name="Mondo S."/>
            <person name="Riley R."/>
            <person name="Otillar R."/>
            <person name="Haridas S."/>
            <person name="Lipzen A."/>
            <person name="Grimwood J."/>
            <person name="Schmutz J."/>
            <person name="Clum A."/>
            <person name="Reid I.D."/>
            <person name="Moisan M.C."/>
            <person name="Butler G."/>
            <person name="Nguyen T.T.M."/>
            <person name="Dewar K."/>
            <person name="Conant G."/>
            <person name="Drula E."/>
            <person name="Henrissat B."/>
            <person name="Hansel C."/>
            <person name="Singer S."/>
            <person name="Hutchinson M.I."/>
            <person name="de Vries R.P."/>
            <person name="Natvig D.O."/>
            <person name="Powell A.J."/>
            <person name="Tsang A."/>
            <person name="Grigoriev I.V."/>
        </authorList>
    </citation>
    <scope>NUCLEOTIDE SEQUENCE [LARGE SCALE GENOMIC DNA]</scope>
    <source>
        <strain evidence="7 8">CBS 494.80</strain>
    </source>
</reference>
<dbReference type="InterPro" id="IPR036318">
    <property type="entry name" value="FAD-bd_PCMH-like_sf"/>
</dbReference>
<dbReference type="InterPro" id="IPR016169">
    <property type="entry name" value="FAD-bd_PCMH_sub2"/>
</dbReference>
<feature type="chain" id="PRO_5045831538" description="FAD-binding PCMH-type domain-containing protein" evidence="5">
    <location>
        <begin position="23"/>
        <end position="570"/>
    </location>
</feature>
<dbReference type="Proteomes" id="UP001595075">
    <property type="component" value="Unassembled WGS sequence"/>
</dbReference>
<dbReference type="Pfam" id="PF01565">
    <property type="entry name" value="FAD_binding_4"/>
    <property type="match status" value="1"/>
</dbReference>